<evidence type="ECO:0000313" key="3">
    <source>
        <dbReference type="Proteomes" id="UP000532311"/>
    </source>
</evidence>
<sequence>MSNTRGKTCTRCYEMTGSREGFRALTSPGGYQHLSKIELEQSAEKGCPCCGMLWTCALKMNKMWKRAEIWEPTVTAHCELESARLSFLRYTRRAEPGDGKAHFDIHLSAAPRKSPFFSLVLYGDVNTRSENPAASTVHHEPIVTTPGCELVMTTAKNMMDRCLAEHKKCGPNTLPDLPTRVLAIDKDSRYVRVHESTPGQQDRYIALSYVWGMKTQPVTTTADALKDHVRGIPVSSLPKTIKDAITAATLLKIQYLWVDVLCIIQDKGHSDKKIELQKMGKYYQKATLVIAAAVSSDVTKGFLHPREPYPGCKLPLFLPKGSEGTIYLTPKVCGERAPEPLYSRAWALEEFLLPSRVLIFGTREAVWQCNSMKPQPVLPSNIDYDPSWPCRRLGTKDKRRDVWASVVANYTSRDMTYISDRLPAIDGFARVLEEKWKEKYVHGLWHDHLHKQLMWGSKSRTLPDPGQSRAPSWSWAATDGAVKIPPIFSCRKHAEIECHDSIEKGQGGQLCLFAIVRPFEQLRPLILEKKRALEIEPSFRTWSGVHDDHDIADDSGKLEFALLGFHAQGAFGLLLEPLLQDGKLFQRVGTIRRFLPGQPEWWGDIKEKIFII</sequence>
<evidence type="ECO:0000313" key="2">
    <source>
        <dbReference type="EMBL" id="KAF5697724.1"/>
    </source>
</evidence>
<accession>A0A8H6CZ88</accession>
<dbReference type="PANTHER" id="PTHR33112:SF16">
    <property type="entry name" value="HETEROKARYON INCOMPATIBILITY DOMAIN-CONTAINING PROTEIN"/>
    <property type="match status" value="1"/>
</dbReference>
<reference evidence="2 3" key="1">
    <citation type="submission" date="2020-05" db="EMBL/GenBank/DDBJ databases">
        <title>Identification and distribution of gene clusters putatively required for synthesis of sphingolipid metabolism inhibitors in phylogenetically diverse species of the filamentous fungus Fusarium.</title>
        <authorList>
            <person name="Kim H.-S."/>
            <person name="Busman M."/>
            <person name="Brown D.W."/>
            <person name="Divon H."/>
            <person name="Uhlig S."/>
            <person name="Proctor R.H."/>
        </authorList>
    </citation>
    <scope>NUCLEOTIDE SEQUENCE [LARGE SCALE GENOMIC DNA]</scope>
    <source>
        <strain evidence="2 3">NRRL 26131</strain>
    </source>
</reference>
<keyword evidence="3" id="KW-1185">Reference proteome</keyword>
<evidence type="ECO:0000259" key="1">
    <source>
        <dbReference type="Pfam" id="PF06985"/>
    </source>
</evidence>
<dbReference type="PANTHER" id="PTHR33112">
    <property type="entry name" value="DOMAIN PROTEIN, PUTATIVE-RELATED"/>
    <property type="match status" value="1"/>
</dbReference>
<proteinExistence type="predicted"/>
<protein>
    <submittedName>
        <fullName evidence="2">Het-domain-containing protein</fullName>
    </submittedName>
</protein>
<comment type="caution">
    <text evidence="2">The sequence shown here is derived from an EMBL/GenBank/DDBJ whole genome shotgun (WGS) entry which is preliminary data.</text>
</comment>
<dbReference type="AlphaFoldDB" id="A0A8H6CZ88"/>
<dbReference type="Proteomes" id="UP000532311">
    <property type="component" value="Unassembled WGS sequence"/>
</dbReference>
<dbReference type="Pfam" id="PF06985">
    <property type="entry name" value="HET"/>
    <property type="match status" value="1"/>
</dbReference>
<organism evidence="2 3">
    <name type="scientific">Fusarium globosum</name>
    <dbReference type="NCBI Taxonomy" id="78864"/>
    <lineage>
        <taxon>Eukaryota</taxon>
        <taxon>Fungi</taxon>
        <taxon>Dikarya</taxon>
        <taxon>Ascomycota</taxon>
        <taxon>Pezizomycotina</taxon>
        <taxon>Sordariomycetes</taxon>
        <taxon>Hypocreomycetidae</taxon>
        <taxon>Hypocreales</taxon>
        <taxon>Nectriaceae</taxon>
        <taxon>Fusarium</taxon>
        <taxon>Fusarium fujikuroi species complex</taxon>
    </lineage>
</organism>
<gene>
    <name evidence="2" type="ORF">FGLOB1_12598</name>
</gene>
<feature type="domain" description="Heterokaryon incompatibility" evidence="1">
    <location>
        <begin position="204"/>
        <end position="350"/>
    </location>
</feature>
<dbReference type="EMBL" id="JAAQPF010000710">
    <property type="protein sequence ID" value="KAF5697724.1"/>
    <property type="molecule type" value="Genomic_DNA"/>
</dbReference>
<dbReference type="InterPro" id="IPR010730">
    <property type="entry name" value="HET"/>
</dbReference>
<name>A0A8H6CZ88_9HYPO</name>